<evidence type="ECO:0000256" key="13">
    <source>
        <dbReference type="SAM" id="MobiDB-lite"/>
    </source>
</evidence>
<reference evidence="17" key="1">
    <citation type="journal article" date="2019" name="Int. J. Syst. Evol. Microbiol.">
        <title>The Global Catalogue of Microorganisms (GCM) 10K type strain sequencing project: providing services to taxonomists for standard genome sequencing and annotation.</title>
        <authorList>
            <consortium name="The Broad Institute Genomics Platform"/>
            <consortium name="The Broad Institute Genome Sequencing Center for Infectious Disease"/>
            <person name="Wu L."/>
            <person name="Ma J."/>
        </authorList>
    </citation>
    <scope>NUCLEOTIDE SEQUENCE [LARGE SCALE GENOMIC DNA]</scope>
    <source>
        <strain evidence="17">KCTC 12847</strain>
    </source>
</reference>
<keyword evidence="10" id="KW-0408">Iron</keyword>
<evidence type="ECO:0000259" key="15">
    <source>
        <dbReference type="Pfam" id="PF01292"/>
    </source>
</evidence>
<dbReference type="SUPFAM" id="SSF81342">
    <property type="entry name" value="Transmembrane di-heme cytochromes"/>
    <property type="match status" value="1"/>
</dbReference>
<keyword evidence="17" id="KW-1185">Reference proteome</keyword>
<evidence type="ECO:0000256" key="3">
    <source>
        <dbReference type="ARBA" id="ARBA00022448"/>
    </source>
</evidence>
<proteinExistence type="inferred from homology"/>
<evidence type="ECO:0000256" key="1">
    <source>
        <dbReference type="ARBA" id="ARBA00001970"/>
    </source>
</evidence>
<comment type="cofactor">
    <cofactor evidence="1">
        <name>heme b</name>
        <dbReference type="ChEBI" id="CHEBI:60344"/>
    </cofactor>
</comment>
<gene>
    <name evidence="16" type="ORF">ACFOEI_09720</name>
</gene>
<accession>A0ABV7M1K5</accession>
<dbReference type="PANTHER" id="PTHR30529">
    <property type="entry name" value="CYTOCHROME B561"/>
    <property type="match status" value="1"/>
</dbReference>
<evidence type="ECO:0000256" key="2">
    <source>
        <dbReference type="ARBA" id="ARBA00004651"/>
    </source>
</evidence>
<evidence type="ECO:0000313" key="17">
    <source>
        <dbReference type="Proteomes" id="UP001595640"/>
    </source>
</evidence>
<evidence type="ECO:0000256" key="14">
    <source>
        <dbReference type="SAM" id="Phobius"/>
    </source>
</evidence>
<keyword evidence="11 14" id="KW-0472">Membrane</keyword>
<dbReference type="Proteomes" id="UP001595640">
    <property type="component" value="Unassembled WGS sequence"/>
</dbReference>
<evidence type="ECO:0000256" key="5">
    <source>
        <dbReference type="ARBA" id="ARBA00022617"/>
    </source>
</evidence>
<keyword evidence="6 14" id="KW-0812">Transmembrane</keyword>
<feature type="domain" description="Cytochrome b561 bacterial/Ni-hydrogenase" evidence="15">
    <location>
        <begin position="9"/>
        <end position="176"/>
    </location>
</feature>
<dbReference type="PANTHER" id="PTHR30529:SF1">
    <property type="entry name" value="CYTOCHROME B561 HOMOLOG 2"/>
    <property type="match status" value="1"/>
</dbReference>
<keyword evidence="3" id="KW-0813">Transport</keyword>
<comment type="subcellular location">
    <subcellularLocation>
        <location evidence="2">Cell membrane</location>
        <topology evidence="2">Multi-pass membrane protein</topology>
    </subcellularLocation>
</comment>
<dbReference type="EMBL" id="JBHRUH010000015">
    <property type="protein sequence ID" value="MFC3292350.1"/>
    <property type="molecule type" value="Genomic_DNA"/>
</dbReference>
<feature type="transmembrane region" description="Helical" evidence="14">
    <location>
        <begin position="141"/>
        <end position="165"/>
    </location>
</feature>
<evidence type="ECO:0000256" key="7">
    <source>
        <dbReference type="ARBA" id="ARBA00022723"/>
    </source>
</evidence>
<evidence type="ECO:0000256" key="9">
    <source>
        <dbReference type="ARBA" id="ARBA00022989"/>
    </source>
</evidence>
<evidence type="ECO:0000256" key="4">
    <source>
        <dbReference type="ARBA" id="ARBA00022475"/>
    </source>
</evidence>
<organism evidence="16 17">
    <name type="scientific">Modicisalibacter luteus</name>
    <dbReference type="NCBI Taxonomy" id="453962"/>
    <lineage>
        <taxon>Bacteria</taxon>
        <taxon>Pseudomonadati</taxon>
        <taxon>Pseudomonadota</taxon>
        <taxon>Gammaproteobacteria</taxon>
        <taxon>Oceanospirillales</taxon>
        <taxon>Halomonadaceae</taxon>
        <taxon>Modicisalibacter</taxon>
    </lineage>
</organism>
<dbReference type="RefSeq" id="WP_019017959.1">
    <property type="nucleotide sequence ID" value="NZ_BMXD01000002.1"/>
</dbReference>
<evidence type="ECO:0000256" key="11">
    <source>
        <dbReference type="ARBA" id="ARBA00023136"/>
    </source>
</evidence>
<comment type="caution">
    <text evidence="16">The sequence shown here is derived from an EMBL/GenBank/DDBJ whole genome shotgun (WGS) entry which is preliminary data.</text>
</comment>
<evidence type="ECO:0000256" key="10">
    <source>
        <dbReference type="ARBA" id="ARBA00023004"/>
    </source>
</evidence>
<keyword evidence="9 14" id="KW-1133">Transmembrane helix</keyword>
<evidence type="ECO:0000256" key="6">
    <source>
        <dbReference type="ARBA" id="ARBA00022692"/>
    </source>
</evidence>
<feature type="transmembrane region" description="Helical" evidence="14">
    <location>
        <begin position="88"/>
        <end position="108"/>
    </location>
</feature>
<protein>
    <submittedName>
        <fullName evidence="16">Cytochrome b</fullName>
    </submittedName>
</protein>
<feature type="region of interest" description="Disordered" evidence="13">
    <location>
        <begin position="187"/>
        <end position="206"/>
    </location>
</feature>
<feature type="transmembrane region" description="Helical" evidence="14">
    <location>
        <begin position="49"/>
        <end position="68"/>
    </location>
</feature>
<dbReference type="Pfam" id="PF01292">
    <property type="entry name" value="Ni_hydr_CYTB"/>
    <property type="match status" value="1"/>
</dbReference>
<evidence type="ECO:0000313" key="16">
    <source>
        <dbReference type="EMBL" id="MFC3292350.1"/>
    </source>
</evidence>
<dbReference type="InterPro" id="IPR052168">
    <property type="entry name" value="Cytochrome_b561_oxidase"/>
</dbReference>
<evidence type="ECO:0000256" key="8">
    <source>
        <dbReference type="ARBA" id="ARBA00022982"/>
    </source>
</evidence>
<keyword evidence="8" id="KW-0249">Electron transport</keyword>
<keyword evidence="4" id="KW-1003">Cell membrane</keyword>
<dbReference type="InterPro" id="IPR011577">
    <property type="entry name" value="Cyt_b561_bac/Ni-Hgenase"/>
</dbReference>
<sequence length="206" mass="23571">MWRNSTRGWGLTSIAIHWLSAGTVIGLFALGWWMTGLDYYDAWYQRAPWWHKSVGILLLGLTIFRVVWRLVQPTPELNGTRIERVAAYLGHILIYLVLFVVLISGYMISTAEGRGVEVFGWFSVPALVSGLPDQATVAGEIHWYAAWALIILAVGHVLASFKHMLVDRNDVMRRMVDPRLSDDRFKQDNTRRRDADARFATRERSP</sequence>
<name>A0ABV7M1K5_9GAMM</name>
<dbReference type="Gene3D" id="1.20.950.20">
    <property type="entry name" value="Transmembrane di-heme cytochromes, Chain C"/>
    <property type="match status" value="2"/>
</dbReference>
<evidence type="ECO:0000256" key="12">
    <source>
        <dbReference type="ARBA" id="ARBA00037975"/>
    </source>
</evidence>
<comment type="similarity">
    <text evidence="12">Belongs to the cytochrome b561 family.</text>
</comment>
<keyword evidence="5" id="KW-0349">Heme</keyword>
<feature type="transmembrane region" description="Helical" evidence="14">
    <location>
        <begin position="12"/>
        <end position="34"/>
    </location>
</feature>
<keyword evidence="7" id="KW-0479">Metal-binding</keyword>
<dbReference type="InterPro" id="IPR016174">
    <property type="entry name" value="Di-haem_cyt_TM"/>
</dbReference>